<dbReference type="EMBL" id="JAHWGI010000968">
    <property type="protein sequence ID" value="KAK3918888.1"/>
    <property type="molecule type" value="Genomic_DNA"/>
</dbReference>
<organism evidence="1 2">
    <name type="scientific">Frankliniella fusca</name>
    <dbReference type="NCBI Taxonomy" id="407009"/>
    <lineage>
        <taxon>Eukaryota</taxon>
        <taxon>Metazoa</taxon>
        <taxon>Ecdysozoa</taxon>
        <taxon>Arthropoda</taxon>
        <taxon>Hexapoda</taxon>
        <taxon>Insecta</taxon>
        <taxon>Pterygota</taxon>
        <taxon>Neoptera</taxon>
        <taxon>Paraneoptera</taxon>
        <taxon>Thysanoptera</taxon>
        <taxon>Terebrantia</taxon>
        <taxon>Thripoidea</taxon>
        <taxon>Thripidae</taxon>
        <taxon>Frankliniella</taxon>
    </lineage>
</organism>
<gene>
    <name evidence="1" type="ORF">KUF71_001012</name>
</gene>
<sequence length="168" mass="19031">MGTTIKTSSPHYPRSNGLAEKGVHIVKGEGHLTFSNQFVKKCADSGDNFLCAHMEYNNTPLSGTDVAPSQVLMSRLCRTGVPLLASKLQQKITDIKRILKRKQETMVNWQNKRAKKSSVSYKEGDNIVIRKENKWDKGVVAGRHQQAYSVPMRGSFLEPWFILSRRRL</sequence>
<dbReference type="GO" id="GO:0003676">
    <property type="term" value="F:nucleic acid binding"/>
    <property type="evidence" value="ECO:0007669"/>
    <property type="project" value="InterPro"/>
</dbReference>
<evidence type="ECO:0000313" key="1">
    <source>
        <dbReference type="EMBL" id="KAK3918888.1"/>
    </source>
</evidence>
<dbReference type="PANTHER" id="PTHR37984:SF5">
    <property type="entry name" value="PROTEIN NYNRIN-LIKE"/>
    <property type="match status" value="1"/>
</dbReference>
<dbReference type="Proteomes" id="UP001219518">
    <property type="component" value="Unassembled WGS sequence"/>
</dbReference>
<dbReference type="PANTHER" id="PTHR37984">
    <property type="entry name" value="PROTEIN CBG26694"/>
    <property type="match status" value="1"/>
</dbReference>
<reference evidence="1" key="2">
    <citation type="journal article" date="2023" name="BMC Genomics">
        <title>Pest status, molecular evolution, and epigenetic factors derived from the genome assembly of Frankliniella fusca, a thysanopteran phytovirus vector.</title>
        <authorList>
            <person name="Catto M.A."/>
            <person name="Labadie P.E."/>
            <person name="Jacobson A.L."/>
            <person name="Kennedy G.G."/>
            <person name="Srinivasan R."/>
            <person name="Hunt B.G."/>
        </authorList>
    </citation>
    <scope>NUCLEOTIDE SEQUENCE</scope>
    <source>
        <strain evidence="1">PL_HMW_Pooled</strain>
    </source>
</reference>
<keyword evidence="2" id="KW-1185">Reference proteome</keyword>
<dbReference type="InterPro" id="IPR036397">
    <property type="entry name" value="RNaseH_sf"/>
</dbReference>
<comment type="caution">
    <text evidence="1">The sequence shown here is derived from an EMBL/GenBank/DDBJ whole genome shotgun (WGS) entry which is preliminary data.</text>
</comment>
<evidence type="ECO:0008006" key="3">
    <source>
        <dbReference type="Google" id="ProtNLM"/>
    </source>
</evidence>
<dbReference type="InterPro" id="IPR012337">
    <property type="entry name" value="RNaseH-like_sf"/>
</dbReference>
<name>A0AAE1LGJ5_9NEOP</name>
<feature type="non-terminal residue" evidence="1">
    <location>
        <position position="1"/>
    </location>
</feature>
<dbReference type="SUPFAM" id="SSF53098">
    <property type="entry name" value="Ribonuclease H-like"/>
    <property type="match status" value="1"/>
</dbReference>
<dbReference type="Gene3D" id="3.30.420.10">
    <property type="entry name" value="Ribonuclease H-like superfamily/Ribonuclease H"/>
    <property type="match status" value="1"/>
</dbReference>
<reference evidence="1" key="1">
    <citation type="submission" date="2021-07" db="EMBL/GenBank/DDBJ databases">
        <authorList>
            <person name="Catto M.A."/>
            <person name="Jacobson A."/>
            <person name="Kennedy G."/>
            <person name="Labadie P."/>
            <person name="Hunt B.G."/>
            <person name="Srinivasan R."/>
        </authorList>
    </citation>
    <scope>NUCLEOTIDE SEQUENCE</scope>
    <source>
        <strain evidence="1">PL_HMW_Pooled</strain>
        <tissue evidence="1">Head</tissue>
    </source>
</reference>
<evidence type="ECO:0000313" key="2">
    <source>
        <dbReference type="Proteomes" id="UP001219518"/>
    </source>
</evidence>
<proteinExistence type="predicted"/>
<protein>
    <recommendedName>
        <fullName evidence="3">Integrase catalytic domain-containing protein</fullName>
    </recommendedName>
</protein>
<dbReference type="InterPro" id="IPR050951">
    <property type="entry name" value="Retrovirus_Pol_polyprotein"/>
</dbReference>
<dbReference type="AlphaFoldDB" id="A0AAE1LGJ5"/>
<accession>A0AAE1LGJ5</accession>